<name>A0A1W1EI41_9ZZZZ</name>
<dbReference type="InterPro" id="IPR029045">
    <property type="entry name" value="ClpP/crotonase-like_dom_sf"/>
</dbReference>
<dbReference type="GO" id="GO:0008236">
    <property type="term" value="F:serine-type peptidase activity"/>
    <property type="evidence" value="ECO:0007669"/>
    <property type="project" value="UniProtKB-KW"/>
</dbReference>
<gene>
    <name evidence="7" type="ORF">MNB_SV-15-1375</name>
</gene>
<protein>
    <submittedName>
        <fullName evidence="7">Protease IV</fullName>
        <ecNumber evidence="7">3.4.21.-</ecNumber>
    </submittedName>
</protein>
<dbReference type="Pfam" id="PF01343">
    <property type="entry name" value="Peptidase_S49"/>
    <property type="match status" value="1"/>
</dbReference>
<reference evidence="7" key="1">
    <citation type="submission" date="2016-10" db="EMBL/GenBank/DDBJ databases">
        <authorList>
            <person name="de Groot N.N."/>
        </authorList>
    </citation>
    <scope>NUCLEOTIDE SEQUENCE</scope>
</reference>
<dbReference type="AlphaFoldDB" id="A0A1W1EI41"/>
<evidence type="ECO:0000256" key="1">
    <source>
        <dbReference type="ARBA" id="ARBA00008683"/>
    </source>
</evidence>
<keyword evidence="5" id="KW-0812">Transmembrane</keyword>
<organism evidence="7">
    <name type="scientific">hydrothermal vent metagenome</name>
    <dbReference type="NCBI Taxonomy" id="652676"/>
    <lineage>
        <taxon>unclassified sequences</taxon>
        <taxon>metagenomes</taxon>
        <taxon>ecological metagenomes</taxon>
    </lineage>
</organism>
<dbReference type="InterPro" id="IPR002142">
    <property type="entry name" value="Peptidase_S49"/>
</dbReference>
<keyword evidence="2 7" id="KW-0645">Protease</keyword>
<dbReference type="Gene3D" id="3.90.226.10">
    <property type="entry name" value="2-enoyl-CoA Hydratase, Chain A, domain 1"/>
    <property type="match status" value="1"/>
</dbReference>
<proteinExistence type="inferred from homology"/>
<evidence type="ECO:0000313" key="7">
    <source>
        <dbReference type="EMBL" id="SHO80507.1"/>
    </source>
</evidence>
<sequence>MEDNNFKLEREKFEKEIKVFKRKAVSENIKISMLLIFFLFEFVIIGFALKKYGIIDIDDKQGKNKIAVVNMDKIITSAYIFKTIDKIEKVMAKDEYKEILFIMNSPGGSPTASEEMSNYLKEITKIKKVTMYVGGYALSGGYYIASAIKPLKANTNALVGSIGVILQHYNISKLAKTIGIEESTITKGKFKQPLSIFKKTDENQTKYINEHMLQPTYQNFINAVATNRGVDYNTIVKYAEGMVFVANSPKIKGILVDEITSLYKIRADYKKRYGKDVEFVTITKEPKPFSLLNTKVDFDLGELKSKISYE</sequence>
<dbReference type="SUPFAM" id="SSF52096">
    <property type="entry name" value="ClpP/crotonase"/>
    <property type="match status" value="1"/>
</dbReference>
<dbReference type="PANTHER" id="PTHR42987:SF4">
    <property type="entry name" value="PROTEASE SOHB-RELATED"/>
    <property type="match status" value="1"/>
</dbReference>
<keyword evidence="5" id="KW-0472">Membrane</keyword>
<accession>A0A1W1EI41</accession>
<keyword evidence="4" id="KW-0720">Serine protease</keyword>
<dbReference type="InterPro" id="IPR047272">
    <property type="entry name" value="S49_SppA_C"/>
</dbReference>
<feature type="transmembrane region" description="Helical" evidence="5">
    <location>
        <begin position="31"/>
        <end position="49"/>
    </location>
</feature>
<dbReference type="PANTHER" id="PTHR42987">
    <property type="entry name" value="PEPTIDASE S49"/>
    <property type="match status" value="1"/>
</dbReference>
<evidence type="ECO:0000256" key="5">
    <source>
        <dbReference type="SAM" id="Phobius"/>
    </source>
</evidence>
<feature type="domain" description="Peptidase S49" evidence="6">
    <location>
        <begin position="124"/>
        <end position="270"/>
    </location>
</feature>
<evidence type="ECO:0000256" key="2">
    <source>
        <dbReference type="ARBA" id="ARBA00022670"/>
    </source>
</evidence>
<dbReference type="NCBIfam" id="TIGR00706">
    <property type="entry name" value="SppA_dom"/>
    <property type="match status" value="1"/>
</dbReference>
<evidence type="ECO:0000259" key="6">
    <source>
        <dbReference type="Pfam" id="PF01343"/>
    </source>
</evidence>
<dbReference type="InterPro" id="IPR004635">
    <property type="entry name" value="Pept_S49_SppA"/>
</dbReference>
<keyword evidence="3 7" id="KW-0378">Hydrolase</keyword>
<comment type="similarity">
    <text evidence="1">Belongs to the peptidase S49 family.</text>
</comment>
<evidence type="ECO:0000256" key="4">
    <source>
        <dbReference type="ARBA" id="ARBA00022825"/>
    </source>
</evidence>
<dbReference type="GO" id="GO:0006508">
    <property type="term" value="P:proteolysis"/>
    <property type="evidence" value="ECO:0007669"/>
    <property type="project" value="UniProtKB-KW"/>
</dbReference>
<keyword evidence="5" id="KW-1133">Transmembrane helix</keyword>
<dbReference type="EC" id="3.4.21.-" evidence="7"/>
<dbReference type="EMBL" id="FRYL01000011">
    <property type="protein sequence ID" value="SHO80507.1"/>
    <property type="molecule type" value="Genomic_DNA"/>
</dbReference>
<evidence type="ECO:0000256" key="3">
    <source>
        <dbReference type="ARBA" id="ARBA00022801"/>
    </source>
</evidence>
<dbReference type="CDD" id="cd07023">
    <property type="entry name" value="S49_Sppa_N_C"/>
    <property type="match status" value="1"/>
</dbReference>